<protein>
    <submittedName>
        <fullName evidence="4">Nucleoid-associated protein</fullName>
    </submittedName>
</protein>
<gene>
    <name evidence="4" type="ORF">J2X86_000115</name>
</gene>
<dbReference type="InterPro" id="IPR007358">
    <property type="entry name" value="Nucleoid_associated_NdpA"/>
</dbReference>
<accession>A0AAW8LAI5</accession>
<evidence type="ECO:0000256" key="1">
    <source>
        <dbReference type="ARBA" id="ARBA00004453"/>
    </source>
</evidence>
<dbReference type="AlphaFoldDB" id="A0AAW8LAI5"/>
<name>A0AAW8LAI5_ACILW</name>
<evidence type="ECO:0000313" key="5">
    <source>
        <dbReference type="Proteomes" id="UP001262767"/>
    </source>
</evidence>
<evidence type="ECO:0000256" key="3">
    <source>
        <dbReference type="ARBA" id="ARBA00022490"/>
    </source>
</evidence>
<comment type="caution">
    <text evidence="4">The sequence shown here is derived from an EMBL/GenBank/DDBJ whole genome shotgun (WGS) entry which is preliminary data.</text>
</comment>
<comment type="subcellular location">
    <subcellularLocation>
        <location evidence="1">Cytoplasm</location>
        <location evidence="1">Nucleoid</location>
    </subcellularLocation>
</comment>
<dbReference type="EMBL" id="JAVDSC010000001">
    <property type="protein sequence ID" value="MDR6628127.1"/>
    <property type="molecule type" value="Genomic_DNA"/>
</dbReference>
<reference evidence="4" key="1">
    <citation type="submission" date="2023-07" db="EMBL/GenBank/DDBJ databases">
        <title>Sorghum-associated microbial communities from plants grown in Nebraska, USA.</title>
        <authorList>
            <person name="Schachtman D."/>
        </authorList>
    </citation>
    <scope>NUCLEOTIDE SEQUENCE</scope>
    <source>
        <strain evidence="4">BE44</strain>
    </source>
</reference>
<proteinExistence type="inferred from homology"/>
<keyword evidence="3" id="KW-0963">Cytoplasm</keyword>
<evidence type="ECO:0000313" key="4">
    <source>
        <dbReference type="EMBL" id="MDR6628127.1"/>
    </source>
</evidence>
<dbReference type="GO" id="GO:0003727">
    <property type="term" value="F:single-stranded RNA binding"/>
    <property type="evidence" value="ECO:0007669"/>
    <property type="project" value="TreeGrafter"/>
</dbReference>
<dbReference type="GO" id="GO:0003690">
    <property type="term" value="F:double-stranded DNA binding"/>
    <property type="evidence" value="ECO:0007669"/>
    <property type="project" value="TreeGrafter"/>
</dbReference>
<dbReference type="Proteomes" id="UP001262767">
    <property type="component" value="Unassembled WGS sequence"/>
</dbReference>
<evidence type="ECO:0000256" key="2">
    <source>
        <dbReference type="ARBA" id="ARBA00009035"/>
    </source>
</evidence>
<sequence>MEISNVIFHQLEKKSEKRGSDTVKVEFATTLLSSEDPVVLKFCEEIIDSYRQQNPIWGYIDEEHKFHNKLESFYSPSDSDFIDFSKSVCDLIKDELATSIFGTGGFVLVLNYTHSGKEWMLVAMLKNDEGYGLTEALALEKRKYLNIKKLHESARINIEDWKNNISLTEEEKKNCLSFMKGSKQKDNDVTEYFRNALGCLGYHSSNKNTKEVISTITKYMDDKGYEPVLRDSVRSSLYSYFDTQNKLDLEVDLETIARKVNSDTPEDFTNYIKENDITIDSSFKPSQRSFKILQKLSFSLGDIRVSFSYDDINDKVVLSEHGLLIKSIPVHIIKEMDGYKPRTMQIPLQNSDE</sequence>
<dbReference type="RefSeq" id="WP_310076561.1">
    <property type="nucleotide sequence ID" value="NZ_JAVDSC010000001.1"/>
</dbReference>
<dbReference type="GO" id="GO:0043590">
    <property type="term" value="C:bacterial nucleoid"/>
    <property type="evidence" value="ECO:0007669"/>
    <property type="project" value="TreeGrafter"/>
</dbReference>
<dbReference type="PANTHER" id="PTHR38772">
    <property type="match status" value="1"/>
</dbReference>
<comment type="similarity">
    <text evidence="2">Belongs to the YejK family.</text>
</comment>
<dbReference type="PANTHER" id="PTHR38772:SF1">
    <property type="entry name" value="NUCLEOID-ASSOCIATED PROTEIN YEJK"/>
    <property type="match status" value="1"/>
</dbReference>
<dbReference type="Pfam" id="PF04245">
    <property type="entry name" value="NA37"/>
    <property type="match status" value="1"/>
</dbReference>
<organism evidence="4 5">
    <name type="scientific">Acinetobacter lwoffii</name>
    <dbReference type="NCBI Taxonomy" id="28090"/>
    <lineage>
        <taxon>Bacteria</taxon>
        <taxon>Pseudomonadati</taxon>
        <taxon>Pseudomonadota</taxon>
        <taxon>Gammaproteobacteria</taxon>
        <taxon>Moraxellales</taxon>
        <taxon>Moraxellaceae</taxon>
        <taxon>Acinetobacter</taxon>
    </lineage>
</organism>